<dbReference type="EMBL" id="JROI01000011">
    <property type="protein sequence ID" value="KGI77642.1"/>
    <property type="molecule type" value="Genomic_DNA"/>
</dbReference>
<evidence type="ECO:0000313" key="2">
    <source>
        <dbReference type="Proteomes" id="UP000029708"/>
    </source>
</evidence>
<dbReference type="AlphaFoldDB" id="A0A099CVJ9"/>
<dbReference type="HOGENOM" id="CLU_2554951_0_0_6"/>
<protein>
    <submittedName>
        <fullName evidence="1">Uncharacterized protein</fullName>
    </submittedName>
</protein>
<organism evidence="1 2">
    <name type="scientific">Oleiagrimonas soli</name>
    <dbReference type="NCBI Taxonomy" id="1543381"/>
    <lineage>
        <taxon>Bacteria</taxon>
        <taxon>Pseudomonadati</taxon>
        <taxon>Pseudomonadota</taxon>
        <taxon>Gammaproteobacteria</taxon>
        <taxon>Lysobacterales</taxon>
        <taxon>Rhodanobacteraceae</taxon>
        <taxon>Oleiagrimonas</taxon>
    </lineage>
</organism>
<evidence type="ECO:0000313" key="1">
    <source>
        <dbReference type="EMBL" id="KGI77642.1"/>
    </source>
</evidence>
<dbReference type="Proteomes" id="UP000029708">
    <property type="component" value="Unassembled WGS sequence"/>
</dbReference>
<gene>
    <name evidence="1" type="ORF">LF63_0110130</name>
</gene>
<reference evidence="1 2" key="1">
    <citation type="submission" date="2014-09" db="EMBL/GenBank/DDBJ databases">
        <title>Xanthomonadaceae 3.5X direct submission.</title>
        <authorList>
            <person name="Fang T."/>
            <person name="Wang H."/>
        </authorList>
    </citation>
    <scope>NUCLEOTIDE SEQUENCE [LARGE SCALE GENOMIC DNA]</scope>
    <source>
        <strain evidence="1 2">3.5X</strain>
    </source>
</reference>
<name>A0A099CVJ9_9GAMM</name>
<keyword evidence="2" id="KW-1185">Reference proteome</keyword>
<proteinExistence type="predicted"/>
<sequence length="82" mass="9183">MHGRGKRLACNDCVANLIDIIAFDRRMFECYSPPLAGRDDVAISIDTGQVKFRLAFAGRPTEHHRLAVDDDYVLFGTEFPGI</sequence>
<accession>A0A099CVJ9</accession>
<comment type="caution">
    <text evidence="1">The sequence shown here is derived from an EMBL/GenBank/DDBJ whole genome shotgun (WGS) entry which is preliminary data.</text>
</comment>